<keyword evidence="8 13" id="KW-0798">TonB box</keyword>
<feature type="domain" description="Secretin/TonB short N-terminal" evidence="15">
    <location>
        <begin position="82"/>
        <end position="133"/>
    </location>
</feature>
<keyword evidence="6 12" id="KW-0812">Transmembrane</keyword>
<dbReference type="InterPro" id="IPR037066">
    <property type="entry name" value="Plug_dom_sf"/>
</dbReference>
<dbReference type="PATRIC" id="fig|206506.3.peg.3678"/>
<keyword evidence="3 12" id="KW-0813">Transport</keyword>
<dbReference type="Pfam" id="PF00593">
    <property type="entry name" value="TonB_dep_Rec_b-barrel"/>
    <property type="match status" value="1"/>
</dbReference>
<evidence type="ECO:0000256" key="11">
    <source>
        <dbReference type="ARBA" id="ARBA00023237"/>
    </source>
</evidence>
<keyword evidence="7" id="KW-0408">Iron</keyword>
<dbReference type="Gene3D" id="2.170.130.10">
    <property type="entry name" value="TonB-dependent receptor, plug domain"/>
    <property type="match status" value="1"/>
</dbReference>
<evidence type="ECO:0000313" key="17">
    <source>
        <dbReference type="Proteomes" id="UP000078084"/>
    </source>
</evidence>
<keyword evidence="4 12" id="KW-1134">Transmembrane beta strand</keyword>
<keyword evidence="11 12" id="KW-0998">Cell outer membrane</keyword>
<evidence type="ECO:0000256" key="2">
    <source>
        <dbReference type="ARBA" id="ARBA00009810"/>
    </source>
</evidence>
<dbReference type="Gene3D" id="3.55.50.30">
    <property type="match status" value="1"/>
</dbReference>
<organism evidence="16 17">
    <name type="scientific">Kerstersia gyiorum</name>
    <dbReference type="NCBI Taxonomy" id="206506"/>
    <lineage>
        <taxon>Bacteria</taxon>
        <taxon>Pseudomonadati</taxon>
        <taxon>Pseudomonadota</taxon>
        <taxon>Betaproteobacteria</taxon>
        <taxon>Burkholderiales</taxon>
        <taxon>Alcaligenaceae</taxon>
        <taxon>Kerstersia</taxon>
    </lineage>
</organism>
<dbReference type="AlphaFoldDB" id="A0A171KN34"/>
<name>A0A171KN34_9BURK</name>
<dbReference type="GO" id="GO:0009279">
    <property type="term" value="C:cell outer membrane"/>
    <property type="evidence" value="ECO:0007669"/>
    <property type="project" value="UniProtKB-SubCell"/>
</dbReference>
<dbReference type="InterPro" id="IPR012910">
    <property type="entry name" value="Plug_dom"/>
</dbReference>
<dbReference type="InterPro" id="IPR039426">
    <property type="entry name" value="TonB-dep_rcpt-like"/>
</dbReference>
<comment type="caution">
    <text evidence="16">The sequence shown here is derived from an EMBL/GenBank/DDBJ whole genome shotgun (WGS) entry which is preliminary data.</text>
</comment>
<dbReference type="Pfam" id="PF07715">
    <property type="entry name" value="Plug"/>
    <property type="match status" value="1"/>
</dbReference>
<evidence type="ECO:0000256" key="13">
    <source>
        <dbReference type="RuleBase" id="RU003357"/>
    </source>
</evidence>
<dbReference type="STRING" id="206506.AAV32_17280"/>
<dbReference type="PANTHER" id="PTHR30442:SF0">
    <property type="entry name" value="FE(3+) DICITRATE TRANSPORT PROTEIN FECA"/>
    <property type="match status" value="1"/>
</dbReference>
<dbReference type="Gene3D" id="2.40.170.20">
    <property type="entry name" value="TonB-dependent receptor, beta-barrel domain"/>
    <property type="match status" value="1"/>
</dbReference>
<keyword evidence="17" id="KW-1185">Reference proteome</keyword>
<comment type="similarity">
    <text evidence="2 12 13">Belongs to the TonB-dependent receptor family.</text>
</comment>
<evidence type="ECO:0000256" key="9">
    <source>
        <dbReference type="ARBA" id="ARBA00023136"/>
    </source>
</evidence>
<evidence type="ECO:0000259" key="15">
    <source>
        <dbReference type="SMART" id="SM00965"/>
    </source>
</evidence>
<keyword evidence="5" id="KW-0410">Iron transport</keyword>
<dbReference type="Proteomes" id="UP000078084">
    <property type="component" value="Unassembled WGS sequence"/>
</dbReference>
<dbReference type="InterPro" id="IPR011662">
    <property type="entry name" value="Secretin/TonB_short_N"/>
</dbReference>
<dbReference type="InterPro" id="IPR000531">
    <property type="entry name" value="Beta-barrel_TonB"/>
</dbReference>
<proteinExistence type="inferred from homology"/>
<feature type="region of interest" description="Disordered" evidence="14">
    <location>
        <begin position="299"/>
        <end position="327"/>
    </location>
</feature>
<evidence type="ECO:0000313" key="16">
    <source>
        <dbReference type="EMBL" id="KKO70301.1"/>
    </source>
</evidence>
<protein>
    <submittedName>
        <fullName evidence="16">TonB-dependent receptor</fullName>
    </submittedName>
</protein>
<dbReference type="PROSITE" id="PS52016">
    <property type="entry name" value="TONB_DEPENDENT_REC_3"/>
    <property type="match status" value="1"/>
</dbReference>
<comment type="subcellular location">
    <subcellularLocation>
        <location evidence="1 12">Cell outer membrane</location>
        <topology evidence="1 12">Multi-pass membrane protein</topology>
    </subcellularLocation>
</comment>
<dbReference type="SUPFAM" id="SSF56935">
    <property type="entry name" value="Porins"/>
    <property type="match status" value="1"/>
</dbReference>
<evidence type="ECO:0000256" key="5">
    <source>
        <dbReference type="ARBA" id="ARBA00022496"/>
    </source>
</evidence>
<dbReference type="GO" id="GO:0033214">
    <property type="term" value="P:siderophore-iron import into cell"/>
    <property type="evidence" value="ECO:0007669"/>
    <property type="project" value="TreeGrafter"/>
</dbReference>
<dbReference type="InterPro" id="IPR036942">
    <property type="entry name" value="Beta-barrel_TonB_sf"/>
</dbReference>
<dbReference type="SMART" id="SM00965">
    <property type="entry name" value="STN"/>
    <property type="match status" value="1"/>
</dbReference>
<accession>A0A171KN34</accession>
<evidence type="ECO:0000256" key="12">
    <source>
        <dbReference type="PROSITE-ProRule" id="PRU01360"/>
    </source>
</evidence>
<evidence type="ECO:0000256" key="7">
    <source>
        <dbReference type="ARBA" id="ARBA00023004"/>
    </source>
</evidence>
<evidence type="ECO:0000256" key="6">
    <source>
        <dbReference type="ARBA" id="ARBA00022692"/>
    </source>
</evidence>
<dbReference type="RefSeq" id="WP_068375508.1">
    <property type="nucleotide sequence ID" value="NZ_LBNE01000018.1"/>
</dbReference>
<evidence type="ECO:0000256" key="4">
    <source>
        <dbReference type="ARBA" id="ARBA00022452"/>
    </source>
</evidence>
<evidence type="ECO:0000256" key="10">
    <source>
        <dbReference type="ARBA" id="ARBA00023170"/>
    </source>
</evidence>
<sequence length="977" mass="107131">MSRPPVAPRPSLRLSPIVLAGRLVLFGVSTTAAAALLLGPDTAHAQAAPDSAPLADTNVRQYNIPAGPLGRSLAQFATQSGLLLSFDPAMTRGLQAPALQGGHTTGAGLQILLAGSGLEIIRRPDSSYTLRQKKNPGKVAELQEVTVVDSISPAEEVYTAPRSSVYISSAEIERYVPISTSDLFKGVPGVQVGDSRNGGALDINIRGIQGQSRIAVTVDGAQQALDVYRGYAGTQQRSYIDPDLLSSITINKGPSLSASAGGNAIGGSVEMRTIGVDDILLPGQSVGVRLMGNLWNNGQKPAYRPESVDSASDLSTEPHDKHGDLFGSHAQSGSLAFAIAGEKIDFLAAVAKREQGNYFAGKHGHDAYRSWDEYGREEETVAKVYQPGEEVLNSSAETRSVLLKTTIRPAPGHTLELGYRNYDGRQGEIMPSDIFRFGTANIYQYPQGRMRIDTATLRYDLSPADNPLINLKANLWATDARSSQLNAVTVPSSEFFVTDRGWVRQNNRRIGGDLSNRSEFGSAIGNFAVDIGGSFQIEELGPQSRVVTTQHDINANRQLRDAHRRQMDLTGKIEYRPIDQLKIWAGLRFSQYHTRDRNVIATGVRETRLVRNIVVSKPGMWGNMWWEADANGEFTDATDPRLHNGIVWEDSNHPFNGIPYDEASQDATVTVYDPREVAIVTGYTYSQPQEDSGHGYAPSVGAEYEFAPNSIAYVSYTQGLRLPSLFESSLGTLQVHPGQALKPERSRSWEIGLSTLQHGVLSQRDMLAAKLAYFDTNIKNYITRYYDPTTWGLMTFTNTDRYKVNGLEFQSQYDTGTFFMDLSGTRYFHAQTCDAAFAGHLRSNANEYMPTENTPDCTPGSFMGSFSNTQNPPKYAINLTLGTRLLDERLTVGGRMVFTAGPTEILDKPWQVGATTPQLLYRPVKVFDAFLSYQFHKQASLNVSLQNITNRYYLDPLAQSYMPAPGRTLNVGLKVQM</sequence>
<keyword evidence="9 12" id="KW-0472">Membrane</keyword>
<dbReference type="PANTHER" id="PTHR30442">
    <property type="entry name" value="IRON III DICITRATE TRANSPORT PROTEIN FECA"/>
    <property type="match status" value="1"/>
</dbReference>
<evidence type="ECO:0000256" key="14">
    <source>
        <dbReference type="SAM" id="MobiDB-lite"/>
    </source>
</evidence>
<gene>
    <name evidence="16" type="ORF">AAV32_17280</name>
</gene>
<keyword evidence="10 16" id="KW-0675">Receptor</keyword>
<evidence type="ECO:0000256" key="3">
    <source>
        <dbReference type="ARBA" id="ARBA00022448"/>
    </source>
</evidence>
<dbReference type="EMBL" id="LBNE01000018">
    <property type="protein sequence ID" value="KKO70301.1"/>
    <property type="molecule type" value="Genomic_DNA"/>
</dbReference>
<evidence type="ECO:0000256" key="1">
    <source>
        <dbReference type="ARBA" id="ARBA00004571"/>
    </source>
</evidence>
<keyword evidence="5" id="KW-0406">Ion transport</keyword>
<evidence type="ECO:0000256" key="8">
    <source>
        <dbReference type="ARBA" id="ARBA00023077"/>
    </source>
</evidence>
<reference evidence="16 17" key="1">
    <citation type="submission" date="2015-04" db="EMBL/GenBank/DDBJ databases">
        <title>Genome sequence of Kerstersia gyiorum CG1.</title>
        <authorList>
            <person name="Greninger A.L."/>
            <person name="Kozyreva V."/>
            <person name="Chaturvedi V."/>
        </authorList>
    </citation>
    <scope>NUCLEOTIDE SEQUENCE [LARGE SCALE GENOMIC DNA]</scope>
    <source>
        <strain evidence="16 17">CG1</strain>
    </source>
</reference>